<keyword evidence="4" id="KW-1185">Reference proteome</keyword>
<accession>A0ABQ2GRK8</accession>
<name>A0ABQ2GRK8_9PSED</name>
<feature type="region of interest" description="Disordered" evidence="2">
    <location>
        <begin position="142"/>
        <end position="179"/>
    </location>
</feature>
<reference evidence="4" key="1">
    <citation type="journal article" date="2019" name="Int. J. Syst. Evol. Microbiol.">
        <title>The Global Catalogue of Microorganisms (GCM) 10K type strain sequencing project: providing services to taxonomists for standard genome sequencing and annotation.</title>
        <authorList>
            <consortium name="The Broad Institute Genomics Platform"/>
            <consortium name="The Broad Institute Genome Sequencing Center for Infectious Disease"/>
            <person name="Wu L."/>
            <person name="Ma J."/>
        </authorList>
    </citation>
    <scope>NUCLEOTIDE SEQUENCE [LARGE SCALE GENOMIC DNA]</scope>
    <source>
        <strain evidence="4">JCM 13501</strain>
    </source>
</reference>
<dbReference type="PANTHER" id="PTHR38040">
    <property type="entry name" value="UBIQUINONE BIOSYNTHESIS ACCESSORY FACTOR UBIK"/>
    <property type="match status" value="1"/>
</dbReference>
<dbReference type="InterPro" id="IPR007475">
    <property type="entry name" value="UbiK"/>
</dbReference>
<comment type="caution">
    <text evidence="3">The sequence shown here is derived from an EMBL/GenBank/DDBJ whole genome shotgun (WGS) entry which is preliminary data.</text>
</comment>
<dbReference type="Proteomes" id="UP000616499">
    <property type="component" value="Unassembled WGS sequence"/>
</dbReference>
<sequence length="179" mass="20224">MPSRAKPHGVTPVWAFNERDKTVFAADRTILAHNAREERTKNVQMFGIVALERSVIHWFKLFKWMKRMFPPKALLDSLTQQASRLFGEGSPRADIENQFKALMQSGFSKLDLVSREEFDSQMLVLERTRARLEALEARLANLEGQNQPASAAQPAQDAPTSAKMAFQNNKPESTPPNAE</sequence>
<comment type="similarity">
    <text evidence="1">Belongs to the UbiK family.</text>
</comment>
<keyword evidence="1" id="KW-0831">Ubiquinone biosynthesis</keyword>
<dbReference type="PANTHER" id="PTHR38040:SF1">
    <property type="entry name" value="UBIQUINONE BIOSYNTHESIS ACCESSORY FACTOR UBIK"/>
    <property type="match status" value="1"/>
</dbReference>
<evidence type="ECO:0000313" key="3">
    <source>
        <dbReference type="EMBL" id="GGM09606.1"/>
    </source>
</evidence>
<gene>
    <name evidence="1" type="primary">ubiK</name>
    <name evidence="3" type="ORF">GCM10009425_21080</name>
</gene>
<comment type="pathway">
    <text evidence="1">Cofactor biosynthesis; ubiquinone biosynthesis.</text>
</comment>
<dbReference type="HAMAP" id="MF_02216">
    <property type="entry name" value="UbiK"/>
    <property type="match status" value="1"/>
</dbReference>
<comment type="function">
    <text evidence="1">Required for efficient ubiquinone (coenzyme Q) biosynthesis. UbiK is probably an accessory factor of Ubi enzymes and facilitates ubiquinone biosynthesis by acting as an assembly factor, a targeting factor, or both.</text>
</comment>
<organism evidence="3 4">
    <name type="scientific">Pseudomonas asuensis</name>
    <dbReference type="NCBI Taxonomy" id="1825787"/>
    <lineage>
        <taxon>Bacteria</taxon>
        <taxon>Pseudomonadati</taxon>
        <taxon>Pseudomonadota</taxon>
        <taxon>Gammaproteobacteria</taxon>
        <taxon>Pseudomonadales</taxon>
        <taxon>Pseudomonadaceae</taxon>
        <taxon>Pseudomonas</taxon>
    </lineage>
</organism>
<comment type="subcellular location">
    <subcellularLocation>
        <location evidence="1">Cytoplasm</location>
    </subcellularLocation>
</comment>
<evidence type="ECO:0000256" key="2">
    <source>
        <dbReference type="SAM" id="MobiDB-lite"/>
    </source>
</evidence>
<feature type="compositionally biased region" description="Polar residues" evidence="2">
    <location>
        <begin position="166"/>
        <end position="179"/>
    </location>
</feature>
<evidence type="ECO:0000313" key="4">
    <source>
        <dbReference type="Proteomes" id="UP000616499"/>
    </source>
</evidence>
<dbReference type="Pfam" id="PF04380">
    <property type="entry name" value="BMFP"/>
    <property type="match status" value="1"/>
</dbReference>
<proteinExistence type="inferred from homology"/>
<evidence type="ECO:0000256" key="1">
    <source>
        <dbReference type="HAMAP-Rule" id="MF_02216"/>
    </source>
</evidence>
<dbReference type="EMBL" id="BMNW01000004">
    <property type="protein sequence ID" value="GGM09606.1"/>
    <property type="molecule type" value="Genomic_DNA"/>
</dbReference>
<feature type="compositionally biased region" description="Low complexity" evidence="2">
    <location>
        <begin position="142"/>
        <end position="162"/>
    </location>
</feature>
<protein>
    <recommendedName>
        <fullName evidence="1">Ubiquinone biosynthesis accessory factor UbiK</fullName>
    </recommendedName>
</protein>
<keyword evidence="1" id="KW-0963">Cytoplasm</keyword>